<gene>
    <name evidence="2" type="ORF">A4A49_19618</name>
</gene>
<feature type="compositionally biased region" description="Polar residues" evidence="1">
    <location>
        <begin position="433"/>
        <end position="443"/>
    </location>
</feature>
<reference evidence="2" key="1">
    <citation type="submission" date="2016-11" db="EMBL/GenBank/DDBJ databases">
        <title>The genome of Nicotiana attenuata.</title>
        <authorList>
            <person name="Xu S."/>
            <person name="Brockmoeller T."/>
            <person name="Gaquerel E."/>
            <person name="Navarro A."/>
            <person name="Kuhl H."/>
            <person name="Gase K."/>
            <person name="Ling Z."/>
            <person name="Zhou W."/>
            <person name="Kreitzer C."/>
            <person name="Stanke M."/>
            <person name="Tang H."/>
            <person name="Lyons E."/>
            <person name="Pandey P."/>
            <person name="Pandey S.P."/>
            <person name="Timmermann B."/>
            <person name="Baldwin I.T."/>
        </authorList>
    </citation>
    <scope>NUCLEOTIDE SEQUENCE [LARGE SCALE GENOMIC DNA]</scope>
    <source>
        <strain evidence="2">UT</strain>
    </source>
</reference>
<feature type="region of interest" description="Disordered" evidence="1">
    <location>
        <begin position="424"/>
        <end position="452"/>
    </location>
</feature>
<name>A0A1J6INW5_NICAT</name>
<feature type="compositionally biased region" description="Basic and acidic residues" evidence="1">
    <location>
        <begin position="201"/>
        <end position="216"/>
    </location>
</feature>
<proteinExistence type="predicted"/>
<dbReference type="AlphaFoldDB" id="A0A1J6INW5"/>
<evidence type="ECO:0000313" key="2">
    <source>
        <dbReference type="EMBL" id="OIT06558.1"/>
    </source>
</evidence>
<dbReference type="SMR" id="A0A1J6INW5"/>
<feature type="compositionally biased region" description="Polar residues" evidence="1">
    <location>
        <begin position="243"/>
        <end position="258"/>
    </location>
</feature>
<accession>A0A1J6INW5</accession>
<protein>
    <submittedName>
        <fullName evidence="2">Uncharacterized protein</fullName>
    </submittedName>
</protein>
<evidence type="ECO:0000256" key="1">
    <source>
        <dbReference type="SAM" id="MobiDB-lite"/>
    </source>
</evidence>
<organism evidence="2 3">
    <name type="scientific">Nicotiana attenuata</name>
    <name type="common">Coyote tobacco</name>
    <dbReference type="NCBI Taxonomy" id="49451"/>
    <lineage>
        <taxon>Eukaryota</taxon>
        <taxon>Viridiplantae</taxon>
        <taxon>Streptophyta</taxon>
        <taxon>Embryophyta</taxon>
        <taxon>Tracheophyta</taxon>
        <taxon>Spermatophyta</taxon>
        <taxon>Magnoliopsida</taxon>
        <taxon>eudicotyledons</taxon>
        <taxon>Gunneridae</taxon>
        <taxon>Pentapetalae</taxon>
        <taxon>asterids</taxon>
        <taxon>lamiids</taxon>
        <taxon>Solanales</taxon>
        <taxon>Solanaceae</taxon>
        <taxon>Nicotianoideae</taxon>
        <taxon>Nicotianeae</taxon>
        <taxon>Nicotiana</taxon>
    </lineage>
</organism>
<keyword evidence="3" id="KW-1185">Reference proteome</keyword>
<feature type="compositionally biased region" description="Polar residues" evidence="1">
    <location>
        <begin position="223"/>
        <end position="235"/>
    </location>
</feature>
<dbReference type="EMBL" id="MJEQ01037184">
    <property type="protein sequence ID" value="OIT06558.1"/>
    <property type="molecule type" value="Genomic_DNA"/>
</dbReference>
<comment type="caution">
    <text evidence="2">The sequence shown here is derived from an EMBL/GenBank/DDBJ whole genome shotgun (WGS) entry which is preliminary data.</text>
</comment>
<feature type="region of interest" description="Disordered" evidence="1">
    <location>
        <begin position="199"/>
        <end position="258"/>
    </location>
</feature>
<evidence type="ECO:0000313" key="3">
    <source>
        <dbReference type="Proteomes" id="UP000187609"/>
    </source>
</evidence>
<dbReference type="Proteomes" id="UP000187609">
    <property type="component" value="Unassembled WGS sequence"/>
</dbReference>
<dbReference type="Gramene" id="OIT06558">
    <property type="protein sequence ID" value="OIT06558"/>
    <property type="gene ID" value="A4A49_19618"/>
</dbReference>
<sequence length="467" mass="50885">MVLIREGVLSTDAAAVSNCEVVRSTAAGVIEDSTAPNTTAPVFPIEDALKLDKGPPKPSRDVPASTVFARMYLATAGALQEAIDRAKISKVPGDVKQDKLDAGAVDCATVLPGRYTSVGSDLHNFNRAGFQASIAALHKAVKPAGGTSNDAIENEKHIGLIDTTKHVQGQGFTGVSVLDNTTDATLDKQTVLKGTTMQNEGQEHEDGENHNGKNFELECGDTASKNGDNTFPRQKTTPKVRKQQQISNAAYGRQNQQQAVVHRSLRNRRSPSVQEQVPNSNCKQGVDVNREECRNSVTLELIETSGIKPSDRATLMSSKKENGKIVGMSLQEVKENNCMAGVGLNKSQHDIPSNELFDRSGNMLQVSNNQQTLSMISSETKKKGADVMSEAELSDEPVQILNKLHEAISSTRKLWVDQTEEYEEGEDYVGDAQEQNTQETCSSTRRDDNTKEGAITVFEQRFYRAEF</sequence>